<dbReference type="EMBL" id="KN716910">
    <property type="protein sequence ID" value="KJH41085.1"/>
    <property type="molecule type" value="Genomic_DNA"/>
</dbReference>
<evidence type="ECO:0000256" key="1">
    <source>
        <dbReference type="ARBA" id="ARBA00001936"/>
    </source>
</evidence>
<evidence type="ECO:0000256" key="5">
    <source>
        <dbReference type="ARBA" id="ARBA00022842"/>
    </source>
</evidence>
<comment type="cofactor">
    <cofactor evidence="2">
        <name>Mg(2+)</name>
        <dbReference type="ChEBI" id="CHEBI:18420"/>
    </cofactor>
</comment>
<reference evidence="9 10" key="1">
    <citation type="submission" date="2013-11" db="EMBL/GenBank/DDBJ databases">
        <title>Draft genome of the bovine lungworm Dictyocaulus viviparus.</title>
        <authorList>
            <person name="Mitreva M."/>
        </authorList>
    </citation>
    <scope>NUCLEOTIDE SEQUENCE [LARGE SCALE GENOMIC DNA]</scope>
    <source>
        <strain evidence="9 10">HannoverDv2000</strain>
    </source>
</reference>
<dbReference type="GO" id="GO:1990817">
    <property type="term" value="F:poly(A) RNA polymerase activity"/>
    <property type="evidence" value="ECO:0007669"/>
    <property type="project" value="TreeGrafter"/>
</dbReference>
<evidence type="ECO:0000256" key="3">
    <source>
        <dbReference type="ARBA" id="ARBA00022679"/>
    </source>
</evidence>
<dbReference type="OrthoDB" id="2274644at2759"/>
<protein>
    <submittedName>
        <fullName evidence="9">PAP/25A associated domain protein</fullName>
    </submittedName>
</protein>
<evidence type="ECO:0000256" key="6">
    <source>
        <dbReference type="SAM" id="MobiDB-lite"/>
    </source>
</evidence>
<dbReference type="Pfam" id="PF22600">
    <property type="entry name" value="MTPAP-like_central"/>
    <property type="match status" value="1"/>
</dbReference>
<dbReference type="AlphaFoldDB" id="A0A0D8X918"/>
<comment type="cofactor">
    <cofactor evidence="1">
        <name>Mn(2+)</name>
        <dbReference type="ChEBI" id="CHEBI:29035"/>
    </cofactor>
</comment>
<dbReference type="PANTHER" id="PTHR12271:SF117">
    <property type="entry name" value="PAP-ASSOCIATED DOMAIN-CONTAINING PROTEIN"/>
    <property type="match status" value="1"/>
</dbReference>
<dbReference type="InterPro" id="IPR054708">
    <property type="entry name" value="MTPAP-like_central"/>
</dbReference>
<dbReference type="CDD" id="cd05402">
    <property type="entry name" value="NT_PAP_TUTase"/>
    <property type="match status" value="1"/>
</dbReference>
<name>A0A0D8X918_DICVI</name>
<proteinExistence type="predicted"/>
<feature type="domain" description="Poly(A) RNA polymerase mitochondrial-like central palm" evidence="8">
    <location>
        <begin position="365"/>
        <end position="513"/>
    </location>
</feature>
<organism evidence="9 10">
    <name type="scientific">Dictyocaulus viviparus</name>
    <name type="common">Bovine lungworm</name>
    <dbReference type="NCBI Taxonomy" id="29172"/>
    <lineage>
        <taxon>Eukaryota</taxon>
        <taxon>Metazoa</taxon>
        <taxon>Ecdysozoa</taxon>
        <taxon>Nematoda</taxon>
        <taxon>Chromadorea</taxon>
        <taxon>Rhabditida</taxon>
        <taxon>Rhabditina</taxon>
        <taxon>Rhabditomorpha</taxon>
        <taxon>Strongyloidea</taxon>
        <taxon>Metastrongylidae</taxon>
        <taxon>Dictyocaulus</taxon>
    </lineage>
</organism>
<dbReference type="Pfam" id="PF03828">
    <property type="entry name" value="PAP_assoc"/>
    <property type="match status" value="1"/>
</dbReference>
<feature type="region of interest" description="Disordered" evidence="6">
    <location>
        <begin position="1"/>
        <end position="20"/>
    </location>
</feature>
<dbReference type="PANTHER" id="PTHR12271">
    <property type="entry name" value="POLY A POLYMERASE CID PAP -RELATED"/>
    <property type="match status" value="1"/>
</dbReference>
<evidence type="ECO:0000259" key="7">
    <source>
        <dbReference type="Pfam" id="PF03828"/>
    </source>
</evidence>
<evidence type="ECO:0000256" key="4">
    <source>
        <dbReference type="ARBA" id="ARBA00022723"/>
    </source>
</evidence>
<dbReference type="Gene3D" id="3.30.460.10">
    <property type="entry name" value="Beta Polymerase, domain 2"/>
    <property type="match status" value="1"/>
</dbReference>
<keyword evidence="5" id="KW-0460">Magnesium</keyword>
<evidence type="ECO:0000259" key="8">
    <source>
        <dbReference type="Pfam" id="PF22600"/>
    </source>
</evidence>
<dbReference type="Gene3D" id="1.10.1410.10">
    <property type="match status" value="1"/>
</dbReference>
<dbReference type="GO" id="GO:0031123">
    <property type="term" value="P:RNA 3'-end processing"/>
    <property type="evidence" value="ECO:0007669"/>
    <property type="project" value="TreeGrafter"/>
</dbReference>
<accession>A0A0D8X918</accession>
<dbReference type="Proteomes" id="UP000053766">
    <property type="component" value="Unassembled WGS sequence"/>
</dbReference>
<evidence type="ECO:0000256" key="2">
    <source>
        <dbReference type="ARBA" id="ARBA00001946"/>
    </source>
</evidence>
<sequence>MNRDMVNKNLRRKNRRYEQKKNDISPRGRFAFIHKIAKKWGKELRIRRTCDPTGGKLDVVCLNGTEQFTVHIAFGDIPYVVLGAKGIGRTAEEADSNSAWNLMSFFQGYLSRSTMTRLRRNWANADDEINEAVEVCRMIEQTMNSEQFCQLRMVPVLDINPPEKAWARQVRIELRKMFAENRLCNSATTSASPYTGTVFAEQHEWKLKRKPSFGSEDIYDDDGCSSNKRNRSCQVDSFKGAIQFSGDDYDEDGLHITVSEYLCIVFLQASSCASVICLEQDIDDVENDMQSFSKQLGNAQPSLNIGISPFSSSSTSAPISGGKCQELPLFYEKDLIGVQFNAAASPIADKVREYREKYPSEFTAFDDQIWRHYESNRQTEEVYEWKMEVRNILLTEFRAAFPNQNIELFAVGSTVNGCGSYNSDMDLCLCVPMGVGKIYSSERMAAVKILRRLNNIIKGKPSLRRVVRLSEVIPAKVPIIKMSLHPPYEELDLDINVNNTAGIYNSHLIHYYSLLDPRFPAVCLLVKHWAITNGIGDAATGSFNSYSLILLVLHYFQCGVQPAVLPNLQYLYPEKFGSTPPLSELQLFRTLQYLPSRAPNKQTVGELLVGFFYYYSSFDFENVAISMRDACVFPRSEMTPNTAIYRVFIEEPFDRHNTARCVTKSYVMDRISRTFRHAKDAFSRFPPCLQRIKTFAKRPDH</sequence>
<reference evidence="10" key="2">
    <citation type="journal article" date="2016" name="Sci. Rep.">
        <title>Dictyocaulus viviparus genome, variome and transcriptome elucidate lungworm biology and support future intervention.</title>
        <authorList>
            <person name="McNulty S.N."/>
            <person name="Strube C."/>
            <person name="Rosa B.A."/>
            <person name="Martin J.C."/>
            <person name="Tyagi R."/>
            <person name="Choi Y.J."/>
            <person name="Wang Q."/>
            <person name="Hallsworth Pepin K."/>
            <person name="Zhang X."/>
            <person name="Ozersky P."/>
            <person name="Wilson R.K."/>
            <person name="Sternberg P.W."/>
            <person name="Gasser R.B."/>
            <person name="Mitreva M."/>
        </authorList>
    </citation>
    <scope>NUCLEOTIDE SEQUENCE [LARGE SCALE GENOMIC DNA]</scope>
    <source>
        <strain evidence="10">HannoverDv2000</strain>
    </source>
</reference>
<dbReference type="InterPro" id="IPR043519">
    <property type="entry name" value="NT_sf"/>
</dbReference>
<keyword evidence="3" id="KW-0808">Transferase</keyword>
<dbReference type="STRING" id="29172.A0A0D8X918"/>
<dbReference type="GO" id="GO:0046872">
    <property type="term" value="F:metal ion binding"/>
    <property type="evidence" value="ECO:0007669"/>
    <property type="project" value="UniProtKB-KW"/>
</dbReference>
<evidence type="ECO:0000313" key="9">
    <source>
        <dbReference type="EMBL" id="KJH41085.1"/>
    </source>
</evidence>
<keyword evidence="4" id="KW-0479">Metal-binding</keyword>
<dbReference type="SUPFAM" id="SSF81631">
    <property type="entry name" value="PAP/OAS1 substrate-binding domain"/>
    <property type="match status" value="1"/>
</dbReference>
<keyword evidence="10" id="KW-1185">Reference proteome</keyword>
<dbReference type="SUPFAM" id="SSF81301">
    <property type="entry name" value="Nucleotidyltransferase"/>
    <property type="match status" value="1"/>
</dbReference>
<gene>
    <name evidence="9" type="ORF">DICVIV_12949</name>
</gene>
<dbReference type="InterPro" id="IPR002058">
    <property type="entry name" value="PAP_assoc"/>
</dbReference>
<evidence type="ECO:0000313" key="10">
    <source>
        <dbReference type="Proteomes" id="UP000053766"/>
    </source>
</evidence>
<feature type="domain" description="PAP-associated" evidence="7">
    <location>
        <begin position="604"/>
        <end position="657"/>
    </location>
</feature>